<evidence type="ECO:0000256" key="3">
    <source>
        <dbReference type="ARBA" id="ARBA00022692"/>
    </source>
</evidence>
<feature type="transmembrane region" description="Helical" evidence="6">
    <location>
        <begin position="382"/>
        <end position="401"/>
    </location>
</feature>
<feature type="transmembrane region" description="Helical" evidence="6">
    <location>
        <begin position="161"/>
        <end position="182"/>
    </location>
</feature>
<organism evidence="7">
    <name type="scientific">Ananas comosus var. bracteatus</name>
    <name type="common">red pineapple</name>
    <dbReference type="NCBI Taxonomy" id="296719"/>
    <lineage>
        <taxon>Eukaryota</taxon>
        <taxon>Viridiplantae</taxon>
        <taxon>Streptophyta</taxon>
        <taxon>Embryophyta</taxon>
        <taxon>Tracheophyta</taxon>
        <taxon>Spermatophyta</taxon>
        <taxon>Magnoliopsida</taxon>
        <taxon>Liliopsida</taxon>
        <taxon>Poales</taxon>
        <taxon>Bromeliaceae</taxon>
        <taxon>Bromelioideae</taxon>
        <taxon>Ananas</taxon>
    </lineage>
</organism>
<dbReference type="InterPro" id="IPR002528">
    <property type="entry name" value="MATE_fam"/>
</dbReference>
<feature type="transmembrane region" description="Helical" evidence="6">
    <location>
        <begin position="189"/>
        <end position="209"/>
    </location>
</feature>
<comment type="similarity">
    <text evidence="2 6">Belongs to the multi antimicrobial extrusion (MATE) (TC 2.A.66.1) family.</text>
</comment>
<dbReference type="GO" id="GO:1990961">
    <property type="term" value="P:xenobiotic detoxification by transmembrane export across the plasma membrane"/>
    <property type="evidence" value="ECO:0007669"/>
    <property type="project" value="InterPro"/>
</dbReference>
<gene>
    <name evidence="7" type="ORF">CB5_LOCUS4569</name>
</gene>
<keyword evidence="4 6" id="KW-1133">Transmembrane helix</keyword>
<feature type="transmembrane region" description="Helical" evidence="6">
    <location>
        <begin position="450"/>
        <end position="470"/>
    </location>
</feature>
<dbReference type="GO" id="GO:0015297">
    <property type="term" value="F:antiporter activity"/>
    <property type="evidence" value="ECO:0007669"/>
    <property type="project" value="InterPro"/>
</dbReference>
<evidence type="ECO:0000256" key="1">
    <source>
        <dbReference type="ARBA" id="ARBA00004141"/>
    </source>
</evidence>
<proteinExistence type="inferred from homology"/>
<evidence type="ECO:0000256" key="5">
    <source>
        <dbReference type="ARBA" id="ARBA00023136"/>
    </source>
</evidence>
<feature type="transmembrane region" description="Helical" evidence="6">
    <location>
        <begin position="215"/>
        <end position="241"/>
    </location>
</feature>
<dbReference type="GO" id="GO:0042910">
    <property type="term" value="F:xenobiotic transmembrane transporter activity"/>
    <property type="evidence" value="ECO:0007669"/>
    <property type="project" value="InterPro"/>
</dbReference>
<evidence type="ECO:0000313" key="7">
    <source>
        <dbReference type="EMBL" id="CAD1821358.1"/>
    </source>
</evidence>
<feature type="transmembrane region" description="Helical" evidence="6">
    <location>
        <begin position="45"/>
        <end position="67"/>
    </location>
</feature>
<feature type="transmembrane region" description="Helical" evidence="6">
    <location>
        <begin position="351"/>
        <end position="370"/>
    </location>
</feature>
<dbReference type="EMBL" id="LR862141">
    <property type="protein sequence ID" value="CAD1821358.1"/>
    <property type="molecule type" value="Genomic_DNA"/>
</dbReference>
<dbReference type="GO" id="GO:0016020">
    <property type="term" value="C:membrane"/>
    <property type="evidence" value="ECO:0007669"/>
    <property type="project" value="UniProtKB-SubCell"/>
</dbReference>
<evidence type="ECO:0000256" key="4">
    <source>
        <dbReference type="ARBA" id="ARBA00022989"/>
    </source>
</evidence>
<keyword evidence="5 6" id="KW-0472">Membrane</keyword>
<comment type="subcellular location">
    <subcellularLocation>
        <location evidence="1">Membrane</location>
        <topology evidence="1">Multi-pass membrane protein</topology>
    </subcellularLocation>
</comment>
<sequence>MCNTEECNHHQQKSLLTTPLIKKFSGGADEPAVAALAEARSILGLAFPMAATGLLLYLRSMVSMLFLGRLGRLPLAGGALAIGFANITGYSVLSGLAMGMEPVCGQAFGARRHALLRSALRRTVLLLLLASVPIAALWLAMHRTLLLFRQDPDITAAAHSYILASLPDLLLQSFLHPIRIYLRTQSITLPLTAAAAAVLLLHLPVNYLLVSVLGLGIRGVAVASVVANSNLLIFLLLYVYFSGIFRRTDDDGSGDDETKAAERFGEWRSLLNLAIPSCISVCLEWWWYEIMILLCGLLLDPKSAVASMGILIQTTSLVYIFPSSLSFGVSTRVSNELGADRPERARRAAEVGLSCGAAIGVAALGFTLAVRKVWGRMFTEDAAILELTTAALLMVGMAELGNCPQTAGCGVLRGSARPRAAANVNMGAFYGVGMPVAIGLAFWGGLDFRGMWFGMLAAQAACAAMMLAAVRRTDWTMQAERAQRLTGGGNGGAVNMINSDSDGDGNGAVCDKDRTVRSATEEGDEKTNVDVVLVVNC</sequence>
<feature type="transmembrane region" description="Helical" evidence="6">
    <location>
        <begin position="269"/>
        <end position="288"/>
    </location>
</feature>
<dbReference type="Pfam" id="PF01554">
    <property type="entry name" value="MatE"/>
    <property type="match status" value="2"/>
</dbReference>
<dbReference type="CDD" id="cd13132">
    <property type="entry name" value="MATE_eukaryotic"/>
    <property type="match status" value="1"/>
</dbReference>
<feature type="transmembrane region" description="Helical" evidence="6">
    <location>
        <begin position="73"/>
        <end position="98"/>
    </location>
</feature>
<feature type="transmembrane region" description="Helical" evidence="6">
    <location>
        <begin position="422"/>
        <end position="444"/>
    </location>
</feature>
<evidence type="ECO:0000256" key="6">
    <source>
        <dbReference type="RuleBase" id="RU004914"/>
    </source>
</evidence>
<dbReference type="NCBIfam" id="TIGR00797">
    <property type="entry name" value="matE"/>
    <property type="match status" value="1"/>
</dbReference>
<feature type="transmembrane region" description="Helical" evidence="6">
    <location>
        <begin position="119"/>
        <end position="141"/>
    </location>
</feature>
<name>A0A6V7NS84_ANACO</name>
<accession>A0A6V7NS84</accession>
<protein>
    <recommendedName>
        <fullName evidence="6">Protein DETOXIFICATION</fullName>
    </recommendedName>
    <alternativeName>
        <fullName evidence="6">Multidrug and toxic compound extrusion protein</fullName>
    </alternativeName>
</protein>
<dbReference type="PANTHER" id="PTHR11206">
    <property type="entry name" value="MULTIDRUG RESISTANCE PROTEIN"/>
    <property type="match status" value="1"/>
</dbReference>
<dbReference type="AlphaFoldDB" id="A0A6V7NS84"/>
<evidence type="ECO:0000256" key="2">
    <source>
        <dbReference type="ARBA" id="ARBA00010199"/>
    </source>
</evidence>
<feature type="transmembrane region" description="Helical" evidence="6">
    <location>
        <begin position="308"/>
        <end position="330"/>
    </location>
</feature>
<keyword evidence="3 6" id="KW-0812">Transmembrane</keyword>
<reference evidence="7" key="1">
    <citation type="submission" date="2020-07" db="EMBL/GenBank/DDBJ databases">
        <authorList>
            <person name="Lin J."/>
        </authorList>
    </citation>
    <scope>NUCLEOTIDE SEQUENCE</scope>
</reference>
<dbReference type="InterPro" id="IPR045069">
    <property type="entry name" value="MATE_euk"/>
</dbReference>